<dbReference type="NCBIfam" id="TIGR00040">
    <property type="entry name" value="yfcE"/>
    <property type="match status" value="1"/>
</dbReference>
<comment type="cofactor">
    <cofactor evidence="2">
        <name>a divalent metal cation</name>
        <dbReference type="ChEBI" id="CHEBI:60240"/>
    </cofactor>
</comment>
<evidence type="ECO:0000256" key="2">
    <source>
        <dbReference type="RuleBase" id="RU362039"/>
    </source>
</evidence>
<dbReference type="AlphaFoldDB" id="A0A1Q6S8V6"/>
<dbReference type="GO" id="GO:0046872">
    <property type="term" value="F:metal ion binding"/>
    <property type="evidence" value="ECO:0007669"/>
    <property type="project" value="UniProtKB-KW"/>
</dbReference>
<dbReference type="EMBL" id="QRQN01000003">
    <property type="protein sequence ID" value="RHN11198.1"/>
    <property type="molecule type" value="Genomic_DNA"/>
</dbReference>
<dbReference type="SUPFAM" id="SSF56300">
    <property type="entry name" value="Metallo-dependent phosphatases"/>
    <property type="match status" value="1"/>
</dbReference>
<dbReference type="PANTHER" id="PTHR11124">
    <property type="entry name" value="VACUOLAR SORTING PROTEIN VPS29"/>
    <property type="match status" value="1"/>
</dbReference>
<evidence type="ECO:0000259" key="3">
    <source>
        <dbReference type="Pfam" id="PF12850"/>
    </source>
</evidence>
<feature type="domain" description="Calcineurin-like phosphoesterase" evidence="3">
    <location>
        <begin position="5"/>
        <end position="141"/>
    </location>
</feature>
<dbReference type="GO" id="GO:0016787">
    <property type="term" value="F:hydrolase activity"/>
    <property type="evidence" value="ECO:0007669"/>
    <property type="project" value="UniProtKB-UniRule"/>
</dbReference>
<dbReference type="Proteomes" id="UP000283586">
    <property type="component" value="Unassembled WGS sequence"/>
</dbReference>
<dbReference type="InterPro" id="IPR000979">
    <property type="entry name" value="Phosphodiesterase_MJ0936/Vps29"/>
</dbReference>
<dbReference type="InterPro" id="IPR029052">
    <property type="entry name" value="Metallo-depent_PP-like"/>
</dbReference>
<comment type="similarity">
    <text evidence="1 2">Belongs to the metallophosphoesterase superfamily. YfcE family.</text>
</comment>
<accession>A0A1Q6S8V6</accession>
<evidence type="ECO:0000313" key="4">
    <source>
        <dbReference type="EMBL" id="MTR86388.1"/>
    </source>
</evidence>
<gene>
    <name evidence="5" type="ORF">DWZ31_03890</name>
    <name evidence="4" type="ORF">GMD50_15365</name>
</gene>
<keyword evidence="2" id="KW-0479">Metal-binding</keyword>
<dbReference type="EMBL" id="WNAJ01000021">
    <property type="protein sequence ID" value="MTR86388.1"/>
    <property type="molecule type" value="Genomic_DNA"/>
</dbReference>
<dbReference type="Pfam" id="PF12850">
    <property type="entry name" value="Metallophos_2"/>
    <property type="match status" value="1"/>
</dbReference>
<comment type="caution">
    <text evidence="5">The sequence shown here is derived from an EMBL/GenBank/DDBJ whole genome shotgun (WGS) entry which is preliminary data.</text>
</comment>
<reference evidence="4 7" key="2">
    <citation type="journal article" date="2019" name="Nat. Med.">
        <title>A library of human gut bacterial isolates paired with longitudinal multiomics data enables mechanistic microbiome research.</title>
        <authorList>
            <person name="Poyet M."/>
            <person name="Groussin M."/>
            <person name="Gibbons S.M."/>
            <person name="Avila-Pacheco J."/>
            <person name="Jiang X."/>
            <person name="Kearney S.M."/>
            <person name="Perrotta A.R."/>
            <person name="Berdy B."/>
            <person name="Zhao S."/>
            <person name="Lieberman T.D."/>
            <person name="Swanson P.K."/>
            <person name="Smith M."/>
            <person name="Roesemann S."/>
            <person name="Alexander J.E."/>
            <person name="Rich S.A."/>
            <person name="Livny J."/>
            <person name="Vlamakis H."/>
            <person name="Clish C."/>
            <person name="Bullock K."/>
            <person name="Deik A."/>
            <person name="Scott J."/>
            <person name="Pierce K.A."/>
            <person name="Xavier R.J."/>
            <person name="Alm E.J."/>
        </authorList>
    </citation>
    <scope>NUCLEOTIDE SEQUENCE [LARGE SCALE GENOMIC DNA]</scope>
    <source>
        <strain evidence="4 7">BIOML-A1</strain>
    </source>
</reference>
<evidence type="ECO:0000313" key="5">
    <source>
        <dbReference type="EMBL" id="RHN11198.1"/>
    </source>
</evidence>
<reference evidence="5 6" key="1">
    <citation type="submission" date="2018-08" db="EMBL/GenBank/DDBJ databases">
        <title>A genome reference for cultivated species of the human gut microbiota.</title>
        <authorList>
            <person name="Zou Y."/>
            <person name="Xue W."/>
            <person name="Luo G."/>
        </authorList>
    </citation>
    <scope>NUCLEOTIDE SEQUENCE [LARGE SCALE GENOMIC DNA]</scope>
    <source>
        <strain evidence="5 6">AF31-21AC</strain>
    </source>
</reference>
<dbReference type="InterPro" id="IPR024654">
    <property type="entry name" value="Calcineurin-like_PHP_lpxH"/>
</dbReference>
<dbReference type="Proteomes" id="UP000478483">
    <property type="component" value="Unassembled WGS sequence"/>
</dbReference>
<name>A0A1Q6S8V6_9FIRM</name>
<proteinExistence type="inferred from homology"/>
<sequence length="152" mass="17711">MENFMKIGIISDTHGIFREEWHRHLDGCDYLIHAGDFCTQKNYDCFRNFGIPLYMVRGNNDRGDWAKNLPEFLQFRIGGKTFFLVHNQFDLPFDLTDADFLIFGHTHHYTFYKRFNKVYINPGSASDGRGDSKSLAILTLSGNDYSLERVIL</sequence>
<organism evidence="5 6">
    <name type="scientific">Roseburia intestinalis</name>
    <dbReference type="NCBI Taxonomy" id="166486"/>
    <lineage>
        <taxon>Bacteria</taxon>
        <taxon>Bacillati</taxon>
        <taxon>Bacillota</taxon>
        <taxon>Clostridia</taxon>
        <taxon>Lachnospirales</taxon>
        <taxon>Lachnospiraceae</taxon>
        <taxon>Roseburia</taxon>
    </lineage>
</organism>
<protein>
    <recommendedName>
        <fullName evidence="2">Phosphoesterase</fullName>
        <ecNumber evidence="2">3.1.4.-</ecNumber>
    </recommendedName>
</protein>
<evidence type="ECO:0000256" key="1">
    <source>
        <dbReference type="ARBA" id="ARBA00008950"/>
    </source>
</evidence>
<evidence type="ECO:0000313" key="7">
    <source>
        <dbReference type="Proteomes" id="UP000478483"/>
    </source>
</evidence>
<evidence type="ECO:0000313" key="6">
    <source>
        <dbReference type="Proteomes" id="UP000283586"/>
    </source>
</evidence>
<dbReference type="EC" id="3.1.4.-" evidence="2"/>
<dbReference type="Gene3D" id="3.60.21.10">
    <property type="match status" value="1"/>
</dbReference>